<dbReference type="Pfam" id="PF13302">
    <property type="entry name" value="Acetyltransf_3"/>
    <property type="match status" value="1"/>
</dbReference>
<dbReference type="Gene3D" id="3.40.630.30">
    <property type="match status" value="1"/>
</dbReference>
<dbReference type="Proteomes" id="UP001056109">
    <property type="component" value="Chromosome"/>
</dbReference>
<dbReference type="EMBL" id="CP099547">
    <property type="protein sequence ID" value="USR79169.1"/>
    <property type="molecule type" value="Genomic_DNA"/>
</dbReference>
<keyword evidence="3" id="KW-1185">Reference proteome</keyword>
<reference evidence="2" key="1">
    <citation type="submission" date="2022-06" db="EMBL/GenBank/DDBJ databases">
        <title>Complete Genome Sequence of Arcanobacterium pinnipediorum strain DSM 28752 isolated from a harbour seal.</title>
        <authorList>
            <person name="Borowiak M."/>
            <person name="Kreitlow A."/>
            <person name="Alssahen M."/>
            <person name="Malorny B."/>
            <person name="Laemmler C."/>
            <person name="Prenger-Berninghoff E."/>
            <person name="Siebert U."/>
            <person name="Ploetz M."/>
            <person name="Abdulmawjood A."/>
        </authorList>
    </citation>
    <scope>NUCLEOTIDE SEQUENCE</scope>
    <source>
        <strain evidence="2">DSM 28752</strain>
    </source>
</reference>
<evidence type="ECO:0000313" key="3">
    <source>
        <dbReference type="Proteomes" id="UP001056109"/>
    </source>
</evidence>
<dbReference type="InterPro" id="IPR016181">
    <property type="entry name" value="Acyl_CoA_acyltransferase"/>
</dbReference>
<sequence length="193" mass="21977">MCNNPQQLQLHIPSYAELSYRQQWMGDPEMMSYNAGWHISHPGYDNSTGCIDWPQSEWQQFLDVYCSDATRAGYFYLAHTPTHQFIGHAHYRIVDDEAHIGINVIPVMRNQGLASLGLRLLLDHIQVATSARVAVNEFESSRLAAVRLHHKLGFIKQATAESDSSVHPATGEPIVRWVYQFSPRHDATTLLEY</sequence>
<keyword evidence="2" id="KW-0808">Transferase</keyword>
<dbReference type="SUPFAM" id="SSF55729">
    <property type="entry name" value="Acyl-CoA N-acyltransferases (Nat)"/>
    <property type="match status" value="1"/>
</dbReference>
<dbReference type="EC" id="2.3.1.-" evidence="2"/>
<organism evidence="2 3">
    <name type="scientific">Arcanobacterium pinnipediorum</name>
    <dbReference type="NCBI Taxonomy" id="1503041"/>
    <lineage>
        <taxon>Bacteria</taxon>
        <taxon>Bacillati</taxon>
        <taxon>Actinomycetota</taxon>
        <taxon>Actinomycetes</taxon>
        <taxon>Actinomycetales</taxon>
        <taxon>Actinomycetaceae</taxon>
        <taxon>Arcanobacterium</taxon>
    </lineage>
</organism>
<evidence type="ECO:0000313" key="2">
    <source>
        <dbReference type="EMBL" id="USR79169.1"/>
    </source>
</evidence>
<accession>A0ABY5AIV6</accession>
<keyword evidence="2" id="KW-0012">Acyltransferase</keyword>
<name>A0ABY5AIV6_9ACTO</name>
<protein>
    <submittedName>
        <fullName evidence="2">GNAT family N-acetyltransferase</fullName>
        <ecNumber evidence="2">2.3.1.-</ecNumber>
    </submittedName>
</protein>
<feature type="domain" description="N-acetyltransferase" evidence="1">
    <location>
        <begin position="20"/>
        <end position="154"/>
    </location>
</feature>
<proteinExistence type="predicted"/>
<dbReference type="InterPro" id="IPR000182">
    <property type="entry name" value="GNAT_dom"/>
</dbReference>
<dbReference type="RefSeq" id="WP_252673043.1">
    <property type="nucleotide sequence ID" value="NZ_CP099547.1"/>
</dbReference>
<gene>
    <name evidence="2" type="ORF">NG665_07250</name>
</gene>
<dbReference type="GO" id="GO:0016746">
    <property type="term" value="F:acyltransferase activity"/>
    <property type="evidence" value="ECO:0007669"/>
    <property type="project" value="UniProtKB-KW"/>
</dbReference>
<evidence type="ECO:0000259" key="1">
    <source>
        <dbReference type="Pfam" id="PF13302"/>
    </source>
</evidence>